<feature type="compositionally biased region" description="Low complexity" evidence="9">
    <location>
        <begin position="436"/>
        <end position="446"/>
    </location>
</feature>
<feature type="compositionally biased region" description="Basic residues" evidence="9">
    <location>
        <begin position="604"/>
        <end position="614"/>
    </location>
</feature>
<dbReference type="PANTHER" id="PTHR24179">
    <property type="entry name" value="PROTEIN PHOSPHATASE 1 REGULATORY SUBUNIT 12"/>
    <property type="match status" value="1"/>
</dbReference>
<organism evidence="11 12">
    <name type="scientific">Manacus vitellinus</name>
    <name type="common">golden-collared manakin</name>
    <dbReference type="NCBI Taxonomy" id="328815"/>
    <lineage>
        <taxon>Eukaryota</taxon>
        <taxon>Metazoa</taxon>
        <taxon>Chordata</taxon>
        <taxon>Craniata</taxon>
        <taxon>Vertebrata</taxon>
        <taxon>Euteleostomi</taxon>
        <taxon>Archelosauria</taxon>
        <taxon>Archosauria</taxon>
        <taxon>Dinosauria</taxon>
        <taxon>Saurischia</taxon>
        <taxon>Theropoda</taxon>
        <taxon>Coelurosauria</taxon>
        <taxon>Aves</taxon>
        <taxon>Neognathae</taxon>
        <taxon>Neoaves</taxon>
        <taxon>Telluraves</taxon>
        <taxon>Australaves</taxon>
        <taxon>Passeriformes</taxon>
        <taxon>Pipridae</taxon>
        <taxon>Manacus</taxon>
    </lineage>
</organism>
<evidence type="ECO:0000256" key="4">
    <source>
        <dbReference type="ARBA" id="ARBA00023043"/>
    </source>
</evidence>
<feature type="compositionally biased region" description="Polar residues" evidence="9">
    <location>
        <begin position="716"/>
        <end position="733"/>
    </location>
</feature>
<evidence type="ECO:0000256" key="1">
    <source>
        <dbReference type="ARBA" id="ARBA00004496"/>
    </source>
</evidence>
<evidence type="ECO:0000313" key="11">
    <source>
        <dbReference type="EMBL" id="KFW82287.1"/>
    </source>
</evidence>
<dbReference type="PANTHER" id="PTHR24179:SF20">
    <property type="entry name" value="PROTEIN PHOSPHATASE 1 REGULATORY SUBUNIT 12A"/>
    <property type="match status" value="1"/>
</dbReference>
<evidence type="ECO:0000313" key="12">
    <source>
        <dbReference type="Proteomes" id="UP000053258"/>
    </source>
</evidence>
<feature type="compositionally biased region" description="Polar residues" evidence="9">
    <location>
        <begin position="524"/>
        <end position="533"/>
    </location>
</feature>
<reference evidence="11 12" key="1">
    <citation type="submission" date="2014-06" db="EMBL/GenBank/DDBJ databases">
        <title>Genome evolution of avian class.</title>
        <authorList>
            <person name="Zhang G."/>
            <person name="Li C."/>
        </authorList>
    </citation>
    <scope>NUCLEOTIDE SEQUENCE [LARGE SCALE GENOMIC DNA]</scope>
    <source>
        <strain evidence="11">BGI_N305</strain>
    </source>
</reference>
<dbReference type="InterPro" id="IPR051226">
    <property type="entry name" value="PP1_Regulatory_Subunit"/>
</dbReference>
<keyword evidence="3" id="KW-0677">Repeat</keyword>
<feature type="compositionally biased region" description="Basic and acidic residues" evidence="9">
    <location>
        <begin position="339"/>
        <end position="349"/>
    </location>
</feature>
<evidence type="ECO:0000259" key="10">
    <source>
        <dbReference type="Pfam" id="PF15898"/>
    </source>
</evidence>
<evidence type="ECO:0000256" key="2">
    <source>
        <dbReference type="ARBA" id="ARBA00022490"/>
    </source>
</evidence>
<feature type="compositionally biased region" description="Low complexity" evidence="9">
    <location>
        <begin position="487"/>
        <end position="501"/>
    </location>
</feature>
<accession>A0A093QDT9</accession>
<feature type="repeat" description="ANK" evidence="7">
    <location>
        <begin position="152"/>
        <end position="184"/>
    </location>
</feature>
<protein>
    <recommendedName>
        <fullName evidence="5">Protein phosphatase 1 regulatory subunit 12A</fullName>
    </recommendedName>
    <alternativeName>
        <fullName evidence="6">Myosin phosphatase-targeting subunit 1</fullName>
    </alternativeName>
</protein>
<dbReference type="InterPro" id="IPR036770">
    <property type="entry name" value="Ankyrin_rpt-contain_sf"/>
</dbReference>
<dbReference type="CDD" id="cd21944">
    <property type="entry name" value="IPD_MYPT1"/>
    <property type="match status" value="1"/>
</dbReference>
<feature type="compositionally biased region" description="Basic and acidic residues" evidence="9">
    <location>
        <begin position="212"/>
        <end position="221"/>
    </location>
</feature>
<feature type="compositionally biased region" description="Low complexity" evidence="9">
    <location>
        <begin position="692"/>
        <end position="715"/>
    </location>
</feature>
<keyword evidence="4 7" id="KW-0040">ANK repeat</keyword>
<proteinExistence type="predicted"/>
<keyword evidence="8" id="KW-0175">Coiled coil</keyword>
<feature type="repeat" description="ANK" evidence="7">
    <location>
        <begin position="119"/>
        <end position="151"/>
    </location>
</feature>
<feature type="compositionally biased region" description="Low complexity" evidence="9">
    <location>
        <begin position="510"/>
        <end position="523"/>
    </location>
</feature>
<evidence type="ECO:0000256" key="5">
    <source>
        <dbReference type="ARBA" id="ARBA00044128"/>
    </source>
</evidence>
<feature type="compositionally biased region" description="Basic and acidic residues" evidence="9">
    <location>
        <begin position="639"/>
        <end position="687"/>
    </location>
</feature>
<dbReference type="GO" id="GO:0019901">
    <property type="term" value="F:protein kinase binding"/>
    <property type="evidence" value="ECO:0007669"/>
    <property type="project" value="InterPro"/>
</dbReference>
<feature type="compositionally biased region" description="Basic and acidic residues" evidence="9">
    <location>
        <begin position="786"/>
        <end position="802"/>
    </location>
</feature>
<evidence type="ECO:0000256" key="6">
    <source>
        <dbReference type="ARBA" id="ARBA00044333"/>
    </source>
</evidence>
<dbReference type="PROSITE" id="PS50088">
    <property type="entry name" value="ANK_REPEAT"/>
    <property type="match status" value="4"/>
</dbReference>
<feature type="compositionally biased region" description="Polar residues" evidence="9">
    <location>
        <begin position="803"/>
        <end position="818"/>
    </location>
</feature>
<name>A0A093QDT9_9PASS</name>
<dbReference type="InterPro" id="IPR031775">
    <property type="entry name" value="PRKG1_interact"/>
</dbReference>
<feature type="compositionally biased region" description="Low complexity" evidence="9">
    <location>
        <begin position="294"/>
        <end position="318"/>
    </location>
</feature>
<evidence type="ECO:0000256" key="7">
    <source>
        <dbReference type="PROSITE-ProRule" id="PRU00023"/>
    </source>
</evidence>
<dbReference type="SMART" id="SM00248">
    <property type="entry name" value="ANK"/>
    <property type="match status" value="5"/>
</dbReference>
<evidence type="ECO:0000256" key="3">
    <source>
        <dbReference type="ARBA" id="ARBA00022737"/>
    </source>
</evidence>
<dbReference type="OrthoDB" id="539213at2759"/>
<feature type="coiled-coil region" evidence="8">
    <location>
        <begin position="857"/>
        <end position="938"/>
    </location>
</feature>
<dbReference type="PIRSF" id="PIRSF038141">
    <property type="entry name" value="PP1_12ABC_vert"/>
    <property type="match status" value="1"/>
</dbReference>
<evidence type="ECO:0000256" key="8">
    <source>
        <dbReference type="SAM" id="Coils"/>
    </source>
</evidence>
<feature type="compositionally biased region" description="Basic and acidic residues" evidence="9">
    <location>
        <begin position="734"/>
        <end position="759"/>
    </location>
</feature>
<feature type="compositionally biased region" description="Basic and acidic residues" evidence="9">
    <location>
        <begin position="398"/>
        <end position="408"/>
    </location>
</feature>
<evidence type="ECO:0000256" key="9">
    <source>
        <dbReference type="SAM" id="MobiDB-lite"/>
    </source>
</evidence>
<dbReference type="PROSITE" id="PS50297">
    <property type="entry name" value="ANK_REP_REGION"/>
    <property type="match status" value="4"/>
</dbReference>
<feature type="repeat" description="ANK" evidence="7">
    <location>
        <begin position="26"/>
        <end position="58"/>
    </location>
</feature>
<feature type="repeat" description="ANK" evidence="7">
    <location>
        <begin position="1"/>
        <end position="25"/>
    </location>
</feature>
<dbReference type="AlphaFoldDB" id="A0A093QDT9"/>
<dbReference type="STRING" id="328815.ENSMVIP00005004272"/>
<dbReference type="InterPro" id="IPR017401">
    <property type="entry name" value="MYPT1/MYPT2/Mbs85"/>
</dbReference>
<feature type="non-terminal residue" evidence="11">
    <location>
        <position position="951"/>
    </location>
</feature>
<dbReference type="GO" id="GO:0007165">
    <property type="term" value="P:signal transduction"/>
    <property type="evidence" value="ECO:0007669"/>
    <property type="project" value="InterPro"/>
</dbReference>
<feature type="compositionally biased region" description="Basic and acidic residues" evidence="9">
    <location>
        <begin position="835"/>
        <end position="850"/>
    </location>
</feature>
<dbReference type="Gene3D" id="1.25.40.20">
    <property type="entry name" value="Ankyrin repeat-containing domain"/>
    <property type="match status" value="2"/>
</dbReference>
<dbReference type="Gene3D" id="6.10.140.390">
    <property type="match status" value="1"/>
</dbReference>
<feature type="compositionally biased region" description="Polar residues" evidence="9">
    <location>
        <begin position="461"/>
        <end position="476"/>
    </location>
</feature>
<feature type="compositionally biased region" description="Basic and acidic residues" evidence="9">
    <location>
        <begin position="535"/>
        <end position="546"/>
    </location>
</feature>
<feature type="domain" description="cGMP-dependent protein kinase interacting" evidence="10">
    <location>
        <begin position="852"/>
        <end position="951"/>
    </location>
</feature>
<dbReference type="GO" id="GO:0004857">
    <property type="term" value="F:enzyme inhibitor activity"/>
    <property type="evidence" value="ECO:0007669"/>
    <property type="project" value="TreeGrafter"/>
</dbReference>
<feature type="compositionally biased region" description="Basic and acidic residues" evidence="9">
    <location>
        <begin position="239"/>
        <end position="258"/>
    </location>
</feature>
<feature type="compositionally biased region" description="Polar residues" evidence="9">
    <location>
        <begin position="223"/>
        <end position="237"/>
    </location>
</feature>
<dbReference type="GO" id="GO:0019208">
    <property type="term" value="F:phosphatase regulator activity"/>
    <property type="evidence" value="ECO:0007669"/>
    <property type="project" value="InterPro"/>
</dbReference>
<feature type="non-terminal residue" evidence="11">
    <location>
        <position position="1"/>
    </location>
</feature>
<dbReference type="Pfam" id="PF12796">
    <property type="entry name" value="Ank_2"/>
    <property type="match status" value="2"/>
</dbReference>
<feature type="compositionally biased region" description="Low complexity" evidence="9">
    <location>
        <begin position="386"/>
        <end position="397"/>
    </location>
</feature>
<dbReference type="GO" id="GO:0031672">
    <property type="term" value="C:A band"/>
    <property type="evidence" value="ECO:0007669"/>
    <property type="project" value="TreeGrafter"/>
</dbReference>
<feature type="compositionally biased region" description="Basic residues" evidence="9">
    <location>
        <begin position="760"/>
        <end position="771"/>
    </location>
</feature>
<dbReference type="SUPFAM" id="SSF48403">
    <property type="entry name" value="Ankyrin repeat"/>
    <property type="match status" value="1"/>
</dbReference>
<dbReference type="EMBL" id="KL671403">
    <property type="protein sequence ID" value="KFW82287.1"/>
    <property type="molecule type" value="Genomic_DNA"/>
</dbReference>
<feature type="compositionally biased region" description="Basic and acidic residues" evidence="9">
    <location>
        <begin position="450"/>
        <end position="460"/>
    </location>
</feature>
<dbReference type="Proteomes" id="UP000053258">
    <property type="component" value="Unassembled WGS sequence"/>
</dbReference>
<keyword evidence="12" id="KW-1185">Reference proteome</keyword>
<dbReference type="FunFam" id="1.25.40.20:FF:000898">
    <property type="entry name" value="Protein phosphatase 1 regulatory subunit 12A"/>
    <property type="match status" value="1"/>
</dbReference>
<dbReference type="FunFam" id="1.25.40.20:FF:000004">
    <property type="entry name" value="Phosphatase 1 regulatory subunit 12A"/>
    <property type="match status" value="1"/>
</dbReference>
<comment type="subcellular location">
    <subcellularLocation>
        <location evidence="1">Cytoplasm</location>
    </subcellularLocation>
</comment>
<sequence length="951" mass="106066">ACIDDNVDMVKFLVENGANINQPDNEGWIPLHAAASCGYLDIAEYLISQGAHVGAVNSEGDTPLDIAEEEAMEELLQNEVNRQGVDIESARKEEERIMLRDARQWLNSGHINDVRHAKSGGTALHVAAAKGYTEVLKLLIQAHYDVNIKDYDGWTPLHAAAHWGKEEACRILVENLCDMEAVNKVGQTAFDVADEDILGYLEELQKKQNLLHSEKREKKSPLIESTANLDNNQTQKTFKNKETLIMEQEKNAESLEQEKADEEEEGKKDESSCSSEEEEEDDSESEAETDKTKTLSANNANTTSTQSASVAVTAPSVAGGQGPPTSPVKKFPTSTTKVSPKDEERKDESPASWRLGLRKTGSYGALAEITASKEAQKEKDSAGVMRSASSPRLSSSLDNKEKEKDGKGTRLAYVAPTIPRRLASTSDIDEKENRDSSASSIRGGSSYTRRKWEEDVKKNSLNEGPTSLNTSYQRSGSFGRRQDDLISSNVPSTASTVTSSAGLQKTLPASTNTTTKSTTGSTSAGVQSSTSNRLWAEDSTEKEKDSVPTAVTVPVAPSVVNATATTTAMTTATSGTVSSTSEVRERRRSYLTPVRDEESESQRKARSRQARQSRRSTQGVTLTDLQEAEKTIGRSRPTRTREQENEEKEKEEKEKQDKEKQEEKKESETKDDDYRQRYSRTVEEPYHRYRPTSTSTSSSSTSSLSTSTSSLSTSSQLNRPNSLIGITSAYSRSGTKESEREGGKNEEEKEEDKSQPKSIRERRRPREKRRPTGVSFWTQDSDENEQDHQSDSEEGTNKRESQSDSISRYDTGSLSVSSGDRYESAQGRSGSQSYLEDRKPYSSRLEKEDSPDFKKLYEQILAENEKLKAQLHDTNMELTDLKLQLEKTTQRQERFADRSLLEMEKRERRALERRISEMEEELKMLPDLKADNQRLKDENGALIRVISKLSK</sequence>
<feature type="compositionally biased region" description="Basic and acidic residues" evidence="9">
    <location>
        <begin position="594"/>
        <end position="603"/>
    </location>
</feature>
<dbReference type="Pfam" id="PF15898">
    <property type="entry name" value="PRKG1_interact"/>
    <property type="match status" value="1"/>
</dbReference>
<feature type="region of interest" description="Disordered" evidence="9">
    <location>
        <begin position="212"/>
        <end position="850"/>
    </location>
</feature>
<gene>
    <name evidence="11" type="ORF">N305_06343</name>
</gene>
<feature type="compositionally biased region" description="Acidic residues" evidence="9">
    <location>
        <begin position="275"/>
        <end position="287"/>
    </location>
</feature>
<dbReference type="GO" id="GO:0030018">
    <property type="term" value="C:Z disc"/>
    <property type="evidence" value="ECO:0007669"/>
    <property type="project" value="TreeGrafter"/>
</dbReference>
<dbReference type="InterPro" id="IPR002110">
    <property type="entry name" value="Ankyrin_rpt"/>
</dbReference>
<feature type="compositionally biased region" description="Low complexity" evidence="9">
    <location>
        <begin position="547"/>
        <end position="581"/>
    </location>
</feature>
<keyword evidence="2" id="KW-0963">Cytoplasm</keyword>
<dbReference type="Gene3D" id="6.10.250.1820">
    <property type="match status" value="1"/>
</dbReference>